<evidence type="ECO:0008006" key="3">
    <source>
        <dbReference type="Google" id="ProtNLM"/>
    </source>
</evidence>
<name>J0PP91_HELPX</name>
<sequence length="308" mass="34495">MGFQNENKLKVRASVKATINNKVVEAKVISVGFNRVTLRSEKGNEAAYAFNSDKFLKWFNKVPLTEHMRLHAENEKSGEDLLKGVKVVTSGPSVKDRTSTPKEPKEKEDRFKLAFGFKDKDRTSFEVMSEAYTLGERKSRLGALITPMFFEGKGNQVTAIILTALANAKDLNKHSDAEWLALIENRNEEKCDYTTFDNMDRVGTTLFCNVIREYALGGEVQDEARSLSPNGLWAEIMPKNKNEALFVAQLLCDGGINKYGLSCAGLGENLLKDIEVNLGLATHEEVDEYFDNLENEGETENTTFKEGE</sequence>
<reference evidence="1 2" key="1">
    <citation type="journal article" date="2013" name="Pathog. Dis.">
        <title>Genome sequences of 65 Helicobacter pylori strains isolated from asymptomatic individuals and patients with gastric cancer, peptic ulcer disease, or gastritis.</title>
        <authorList>
            <person name="Blanchard T.G."/>
            <person name="Czinn S.J."/>
            <person name="Correa P."/>
            <person name="Nakazawa T."/>
            <person name="Keelan M."/>
            <person name="Morningstar L."/>
            <person name="Santana-Cruz I."/>
            <person name="Maroo A."/>
            <person name="McCracken C."/>
            <person name="Shefchek K."/>
            <person name="Daugherty S."/>
            <person name="Song Y."/>
            <person name="Fraser C.M."/>
            <person name="Fricke W.F."/>
        </authorList>
    </citation>
    <scope>NUCLEOTIDE SEQUENCE [LARGE SCALE GENOMIC DNA]</scope>
    <source>
        <strain evidence="1 2">Hp P-4</strain>
    </source>
</reference>
<dbReference type="AlphaFoldDB" id="J0PP91"/>
<organism evidence="1 2">
    <name type="scientific">Helicobacter pylori Hp P-4</name>
    <dbReference type="NCBI Taxonomy" id="992075"/>
    <lineage>
        <taxon>Bacteria</taxon>
        <taxon>Pseudomonadati</taxon>
        <taxon>Campylobacterota</taxon>
        <taxon>Epsilonproteobacteria</taxon>
        <taxon>Campylobacterales</taxon>
        <taxon>Helicobacteraceae</taxon>
        <taxon>Helicobacter</taxon>
    </lineage>
</organism>
<evidence type="ECO:0000313" key="1">
    <source>
        <dbReference type="EMBL" id="EJC00426.1"/>
    </source>
</evidence>
<protein>
    <recommendedName>
        <fullName evidence="3">HP0423 family protein</fullName>
    </recommendedName>
</protein>
<dbReference type="Proteomes" id="UP000004561">
    <property type="component" value="Unassembled WGS sequence"/>
</dbReference>
<accession>J0PP91</accession>
<dbReference type="RefSeq" id="WP_000506850.1">
    <property type="nucleotide sequence ID" value="NZ_AKPL01000006.1"/>
</dbReference>
<evidence type="ECO:0000313" key="2">
    <source>
        <dbReference type="Proteomes" id="UP000004561"/>
    </source>
</evidence>
<dbReference type="EMBL" id="AKPL01000006">
    <property type="protein sequence ID" value="EJC00426.1"/>
    <property type="molecule type" value="Genomic_DNA"/>
</dbReference>
<dbReference type="PATRIC" id="fig|992075.3.peg.1634"/>
<comment type="caution">
    <text evidence="1">The sequence shown here is derived from an EMBL/GenBank/DDBJ whole genome shotgun (WGS) entry which is preliminary data.</text>
</comment>
<gene>
    <name evidence="1" type="ORF">HPHPP4_1693</name>
</gene>
<proteinExistence type="predicted"/>